<name>A0A8S0WJN8_CYCAE</name>
<dbReference type="GO" id="GO:0005507">
    <property type="term" value="F:copper ion binding"/>
    <property type="evidence" value="ECO:0007669"/>
    <property type="project" value="InterPro"/>
</dbReference>
<dbReference type="InterPro" id="IPR024134">
    <property type="entry name" value="SOD_Cu/Zn_/chaperone"/>
</dbReference>
<dbReference type="PROSITE" id="PS00332">
    <property type="entry name" value="SOD_CU_ZN_2"/>
    <property type="match status" value="1"/>
</dbReference>
<dbReference type="CDD" id="cd00305">
    <property type="entry name" value="Cu-Zn_Superoxide_Dismutase"/>
    <property type="match status" value="1"/>
</dbReference>
<dbReference type="FunFam" id="2.60.40.200:FF:000001">
    <property type="entry name" value="Superoxide dismutase [Cu-Zn]"/>
    <property type="match status" value="1"/>
</dbReference>
<feature type="transmembrane region" description="Helical" evidence="8">
    <location>
        <begin position="57"/>
        <end position="75"/>
    </location>
</feature>
<evidence type="ECO:0000256" key="7">
    <source>
        <dbReference type="RuleBase" id="RU000393"/>
    </source>
</evidence>
<keyword evidence="5 7" id="KW-0560">Oxidoreductase</keyword>
<dbReference type="InterPro" id="IPR001424">
    <property type="entry name" value="SOD_Cu_Zn_dom"/>
</dbReference>
<dbReference type="OrthoDB" id="2015551at2759"/>
<dbReference type="InterPro" id="IPR036423">
    <property type="entry name" value="SOD-like_Cu/Zn_dom_sf"/>
</dbReference>
<dbReference type="PROSITE" id="PS00087">
    <property type="entry name" value="SOD_CU_ZN_1"/>
    <property type="match status" value="1"/>
</dbReference>
<keyword evidence="3 7" id="KW-0862">Zinc</keyword>
<comment type="caution">
    <text evidence="10">The sequence shown here is derived from an EMBL/GenBank/DDBJ whole genome shotgun (WGS) entry which is preliminary data.</text>
</comment>
<gene>
    <name evidence="10" type="ORF">AAE3_LOCUS13582</name>
</gene>
<evidence type="ECO:0000256" key="4">
    <source>
        <dbReference type="ARBA" id="ARBA00022862"/>
    </source>
</evidence>
<reference evidence="10 11" key="1">
    <citation type="submission" date="2020-01" db="EMBL/GenBank/DDBJ databases">
        <authorList>
            <person name="Gupta K D."/>
        </authorList>
    </citation>
    <scope>NUCLEOTIDE SEQUENCE [LARGE SCALE GENOMIC DNA]</scope>
</reference>
<evidence type="ECO:0000256" key="5">
    <source>
        <dbReference type="ARBA" id="ARBA00023002"/>
    </source>
</evidence>
<protein>
    <recommendedName>
        <fullName evidence="7">Superoxide dismutase [Cu-Zn]</fullName>
        <ecNumber evidence="7">1.15.1.1</ecNumber>
    </recommendedName>
</protein>
<evidence type="ECO:0000256" key="2">
    <source>
        <dbReference type="ARBA" id="ARBA00022723"/>
    </source>
</evidence>
<comment type="catalytic activity">
    <reaction evidence="7">
        <text>2 superoxide + 2 H(+) = H2O2 + O2</text>
        <dbReference type="Rhea" id="RHEA:20696"/>
        <dbReference type="ChEBI" id="CHEBI:15378"/>
        <dbReference type="ChEBI" id="CHEBI:15379"/>
        <dbReference type="ChEBI" id="CHEBI:16240"/>
        <dbReference type="ChEBI" id="CHEBI:18421"/>
        <dbReference type="EC" id="1.15.1.1"/>
    </reaction>
</comment>
<comment type="function">
    <text evidence="7">Destroys radicals which are normally produced within the cells and which are toxic to biological systems.</text>
</comment>
<dbReference type="EC" id="1.15.1.1" evidence="7"/>
<keyword evidence="8" id="KW-0472">Membrane</keyword>
<comment type="similarity">
    <text evidence="1 7">Belongs to the Cu-Zn superoxide dismutase family.</text>
</comment>
<dbReference type="SUPFAM" id="SSF49329">
    <property type="entry name" value="Cu,Zn superoxide dismutase-like"/>
    <property type="match status" value="1"/>
</dbReference>
<evidence type="ECO:0000259" key="9">
    <source>
        <dbReference type="Pfam" id="PF00080"/>
    </source>
</evidence>
<keyword evidence="6 7" id="KW-0186">Copper</keyword>
<organism evidence="10 11">
    <name type="scientific">Cyclocybe aegerita</name>
    <name type="common">Black poplar mushroom</name>
    <name type="synonym">Agrocybe aegerita</name>
    <dbReference type="NCBI Taxonomy" id="1973307"/>
    <lineage>
        <taxon>Eukaryota</taxon>
        <taxon>Fungi</taxon>
        <taxon>Dikarya</taxon>
        <taxon>Basidiomycota</taxon>
        <taxon>Agaricomycotina</taxon>
        <taxon>Agaricomycetes</taxon>
        <taxon>Agaricomycetidae</taxon>
        <taxon>Agaricales</taxon>
        <taxon>Agaricineae</taxon>
        <taxon>Bolbitiaceae</taxon>
        <taxon>Cyclocybe</taxon>
    </lineage>
</organism>
<accession>A0A8S0WJN8</accession>
<dbReference type="InterPro" id="IPR018152">
    <property type="entry name" value="SOD_Cu/Zn_BS"/>
</dbReference>
<evidence type="ECO:0000256" key="3">
    <source>
        <dbReference type="ARBA" id="ARBA00022833"/>
    </source>
</evidence>
<keyword evidence="4" id="KW-0049">Antioxidant</keyword>
<dbReference type="GO" id="GO:0004784">
    <property type="term" value="F:superoxide dismutase activity"/>
    <property type="evidence" value="ECO:0007669"/>
    <property type="project" value="UniProtKB-EC"/>
</dbReference>
<evidence type="ECO:0000256" key="8">
    <source>
        <dbReference type="SAM" id="Phobius"/>
    </source>
</evidence>
<evidence type="ECO:0000313" key="10">
    <source>
        <dbReference type="EMBL" id="CAA7271331.1"/>
    </source>
</evidence>
<feature type="domain" description="Superoxide dismutase copper/zinc binding" evidence="9">
    <location>
        <begin position="97"/>
        <end position="233"/>
    </location>
</feature>
<comment type="cofactor">
    <cofactor evidence="7">
        <name>Zn(2+)</name>
        <dbReference type="ChEBI" id="CHEBI:29105"/>
    </cofactor>
    <text evidence="7">Binds 1 zinc ion per subunit.</text>
</comment>
<dbReference type="EMBL" id="CACVBS010000105">
    <property type="protein sequence ID" value="CAA7271331.1"/>
    <property type="molecule type" value="Genomic_DNA"/>
</dbReference>
<dbReference type="PANTHER" id="PTHR10003">
    <property type="entry name" value="SUPEROXIDE DISMUTASE CU-ZN -RELATED"/>
    <property type="match status" value="1"/>
</dbReference>
<keyword evidence="8" id="KW-0812">Transmembrane</keyword>
<dbReference type="AlphaFoldDB" id="A0A8S0WJN8"/>
<sequence>MRDRGETDQSIVATNPAHVIIEPVHYEWLPNILPTTSIPSNDTMDPYNKQKSPLRPLLVAAAAVFGLLFVAYKLFNSESPAVTVNKAIVILNGNSPVTGTVTFEQTSPDGPVKVTGEILGLSPNALRGFHVHQSGDLSGGCNTAGAHFNPYGKTHGAPADANRHVGDLGNIESNGSGEASFVFTDKLISLNGPISIIGRSVVVHAGTDDLGRGDNEESLRTGNAGARAACGVIGLA</sequence>
<dbReference type="Proteomes" id="UP000467700">
    <property type="component" value="Unassembled WGS sequence"/>
</dbReference>
<keyword evidence="2 7" id="KW-0479">Metal-binding</keyword>
<evidence type="ECO:0000256" key="6">
    <source>
        <dbReference type="ARBA" id="ARBA00023008"/>
    </source>
</evidence>
<keyword evidence="11" id="KW-1185">Reference proteome</keyword>
<dbReference type="PRINTS" id="PR00068">
    <property type="entry name" value="CUZNDISMTASE"/>
</dbReference>
<evidence type="ECO:0000256" key="1">
    <source>
        <dbReference type="ARBA" id="ARBA00010457"/>
    </source>
</evidence>
<evidence type="ECO:0000313" key="11">
    <source>
        <dbReference type="Proteomes" id="UP000467700"/>
    </source>
</evidence>
<dbReference type="Pfam" id="PF00080">
    <property type="entry name" value="Sod_Cu"/>
    <property type="match status" value="1"/>
</dbReference>
<keyword evidence="8" id="KW-1133">Transmembrane helix</keyword>
<dbReference type="Gene3D" id="2.60.40.200">
    <property type="entry name" value="Superoxide dismutase, copper/zinc binding domain"/>
    <property type="match status" value="1"/>
</dbReference>
<comment type="cofactor">
    <cofactor evidence="7">
        <name>Cu cation</name>
        <dbReference type="ChEBI" id="CHEBI:23378"/>
    </cofactor>
    <text evidence="7">Binds 1 copper ion per subunit.</text>
</comment>
<proteinExistence type="inferred from homology"/>